<comment type="caution">
    <text evidence="1">The sequence shown here is derived from an EMBL/GenBank/DDBJ whole genome shotgun (WGS) entry which is preliminary data.</text>
</comment>
<accession>A0AAD3RZD9</accession>
<name>A0AAD3RZD9_NEPGR</name>
<evidence type="ECO:0000313" key="1">
    <source>
        <dbReference type="EMBL" id="GMH01536.1"/>
    </source>
</evidence>
<reference evidence="1" key="1">
    <citation type="submission" date="2023-05" db="EMBL/GenBank/DDBJ databases">
        <title>Nepenthes gracilis genome sequencing.</title>
        <authorList>
            <person name="Fukushima K."/>
        </authorList>
    </citation>
    <scope>NUCLEOTIDE SEQUENCE</scope>
    <source>
        <strain evidence="1">SING2019-196</strain>
    </source>
</reference>
<evidence type="ECO:0000313" key="2">
    <source>
        <dbReference type="Proteomes" id="UP001279734"/>
    </source>
</evidence>
<keyword evidence="2" id="KW-1185">Reference proteome</keyword>
<dbReference type="EMBL" id="BSYO01000003">
    <property type="protein sequence ID" value="GMH01536.1"/>
    <property type="molecule type" value="Genomic_DNA"/>
</dbReference>
<proteinExistence type="predicted"/>
<protein>
    <submittedName>
        <fullName evidence="1">Uncharacterized protein</fullName>
    </submittedName>
</protein>
<organism evidence="1 2">
    <name type="scientific">Nepenthes gracilis</name>
    <name type="common">Slender pitcher plant</name>
    <dbReference type="NCBI Taxonomy" id="150966"/>
    <lineage>
        <taxon>Eukaryota</taxon>
        <taxon>Viridiplantae</taxon>
        <taxon>Streptophyta</taxon>
        <taxon>Embryophyta</taxon>
        <taxon>Tracheophyta</taxon>
        <taxon>Spermatophyta</taxon>
        <taxon>Magnoliopsida</taxon>
        <taxon>eudicotyledons</taxon>
        <taxon>Gunneridae</taxon>
        <taxon>Pentapetalae</taxon>
        <taxon>Caryophyllales</taxon>
        <taxon>Nepenthaceae</taxon>
        <taxon>Nepenthes</taxon>
    </lineage>
</organism>
<dbReference type="Proteomes" id="UP001279734">
    <property type="component" value="Unassembled WGS sequence"/>
</dbReference>
<gene>
    <name evidence="1" type="ORF">Nepgr_003375</name>
</gene>
<dbReference type="AlphaFoldDB" id="A0AAD3RZD9"/>
<sequence length="69" mass="7564">MSAIVYKNPSAQQNNSLIRPCVLSGSGICPEFRRPKLATLTSEVRKSGHVEGRKVRHVVQRNPSFGDTG</sequence>